<sequence length="142" mass="16218">MVQTVIYTSEAPEDFRQLEALYASLGWNSIHLSVTELKTMCLQSWYAIYAYEGHKLVGMGRLVSDGVITGVICGLGVHPDYQSRGIGREILHRLVEHCEKFGVFPQLMCEEELEPYYEKLGFQRFTIGMKKDIQRTHSSDVP</sequence>
<dbReference type="InterPro" id="IPR016181">
    <property type="entry name" value="Acyl_CoA_acyltransferase"/>
</dbReference>
<name>A0A1R1AVY9_PAELA</name>
<dbReference type="Gene3D" id="3.40.630.30">
    <property type="match status" value="1"/>
</dbReference>
<dbReference type="STRING" id="1401.BK123_25195"/>
<protein>
    <submittedName>
        <fullName evidence="4">GNAT family N-acetyltransferase</fullName>
    </submittedName>
</protein>
<keyword evidence="1 4" id="KW-0808">Transferase</keyword>
<evidence type="ECO:0000256" key="2">
    <source>
        <dbReference type="ARBA" id="ARBA00023315"/>
    </source>
</evidence>
<evidence type="ECO:0000313" key="4">
    <source>
        <dbReference type="EMBL" id="OME89672.1"/>
    </source>
</evidence>
<dbReference type="EMBL" id="MRTF01000009">
    <property type="protein sequence ID" value="OME89672.1"/>
    <property type="molecule type" value="Genomic_DNA"/>
</dbReference>
<dbReference type="GO" id="GO:0008080">
    <property type="term" value="F:N-acetyltransferase activity"/>
    <property type="evidence" value="ECO:0007669"/>
    <property type="project" value="InterPro"/>
</dbReference>
<dbReference type="PANTHER" id="PTHR43626">
    <property type="entry name" value="ACYL-COA N-ACYLTRANSFERASE"/>
    <property type="match status" value="1"/>
</dbReference>
<dbReference type="GO" id="GO:0005737">
    <property type="term" value="C:cytoplasm"/>
    <property type="evidence" value="ECO:0007669"/>
    <property type="project" value="TreeGrafter"/>
</dbReference>
<dbReference type="InterPro" id="IPR045039">
    <property type="entry name" value="NSI-like"/>
</dbReference>
<dbReference type="InterPro" id="IPR000182">
    <property type="entry name" value="GNAT_dom"/>
</dbReference>
<dbReference type="Pfam" id="PF00583">
    <property type="entry name" value="Acetyltransf_1"/>
    <property type="match status" value="1"/>
</dbReference>
<gene>
    <name evidence="4" type="ORF">BK123_25195</name>
</gene>
<dbReference type="CDD" id="cd04301">
    <property type="entry name" value="NAT_SF"/>
    <property type="match status" value="1"/>
</dbReference>
<evidence type="ECO:0000259" key="3">
    <source>
        <dbReference type="PROSITE" id="PS51186"/>
    </source>
</evidence>
<dbReference type="PROSITE" id="PS51186">
    <property type="entry name" value="GNAT"/>
    <property type="match status" value="1"/>
</dbReference>
<evidence type="ECO:0000313" key="5">
    <source>
        <dbReference type="Proteomes" id="UP000187074"/>
    </source>
</evidence>
<keyword evidence="2" id="KW-0012">Acyltransferase</keyword>
<comment type="caution">
    <text evidence="4">The sequence shown here is derived from an EMBL/GenBank/DDBJ whole genome shotgun (WGS) entry which is preliminary data.</text>
</comment>
<dbReference type="PANTHER" id="PTHR43626:SF4">
    <property type="entry name" value="GCN5-RELATED N-ACETYLTRANSFERASE 2, CHLOROPLASTIC"/>
    <property type="match status" value="1"/>
</dbReference>
<organism evidence="4 5">
    <name type="scientific">Paenibacillus lautus</name>
    <name type="common">Bacillus lautus</name>
    <dbReference type="NCBI Taxonomy" id="1401"/>
    <lineage>
        <taxon>Bacteria</taxon>
        <taxon>Bacillati</taxon>
        <taxon>Bacillota</taxon>
        <taxon>Bacilli</taxon>
        <taxon>Bacillales</taxon>
        <taxon>Paenibacillaceae</taxon>
        <taxon>Paenibacillus</taxon>
    </lineage>
</organism>
<dbReference type="OrthoDB" id="9775804at2"/>
<dbReference type="RefSeq" id="WP_076325098.1">
    <property type="nucleotide sequence ID" value="NZ_JBCNGP010000002.1"/>
</dbReference>
<reference evidence="4 5" key="1">
    <citation type="submission" date="2016-11" db="EMBL/GenBank/DDBJ databases">
        <title>Paenibacillus species isolates.</title>
        <authorList>
            <person name="Beno S.M."/>
        </authorList>
    </citation>
    <scope>NUCLEOTIDE SEQUENCE [LARGE SCALE GENOMIC DNA]</scope>
    <source>
        <strain evidence="4 5">FSL F4-0100</strain>
    </source>
</reference>
<feature type="domain" description="N-acetyltransferase" evidence="3">
    <location>
        <begin position="5"/>
        <end position="142"/>
    </location>
</feature>
<proteinExistence type="predicted"/>
<dbReference type="SUPFAM" id="SSF55729">
    <property type="entry name" value="Acyl-CoA N-acyltransferases (Nat)"/>
    <property type="match status" value="1"/>
</dbReference>
<dbReference type="Proteomes" id="UP000187074">
    <property type="component" value="Unassembled WGS sequence"/>
</dbReference>
<dbReference type="AlphaFoldDB" id="A0A1R1AVY9"/>
<evidence type="ECO:0000256" key="1">
    <source>
        <dbReference type="ARBA" id="ARBA00022679"/>
    </source>
</evidence>
<accession>A0A1R1AVY9</accession>